<sequence>MTYPNYLEKKISKYIAKLQSINPFKRKAFDQGIMATSALEVLNGYFQKTKIFDLLQAFNFFKQQTMSILLRLYKYNEEPTKIIEKITKKADFYRIIISEDPNCYYVLSGLKQIEMINTVIIYDGNQAACDCNEALRYGIVCSHILAVKNFNNSLEIDTKFKKESYFTKLDEKEFEVFKSKDINILNIEPMDIEIPTRVRRDCQKRNRIPSEFEYNGNKK</sequence>
<dbReference type="Pfam" id="PF04434">
    <property type="entry name" value="SWIM"/>
    <property type="match status" value="1"/>
</dbReference>
<dbReference type="RefSeq" id="XP_001314512.1">
    <property type="nucleotide sequence ID" value="XM_001314485.1"/>
</dbReference>
<dbReference type="InterPro" id="IPR007527">
    <property type="entry name" value="Znf_SWIM"/>
</dbReference>
<dbReference type="Proteomes" id="UP000001542">
    <property type="component" value="Unassembled WGS sequence"/>
</dbReference>
<gene>
    <name evidence="3" type="ORF">TVAG_007680</name>
</gene>
<organism evidence="3 4">
    <name type="scientific">Trichomonas vaginalis (strain ATCC PRA-98 / G3)</name>
    <dbReference type="NCBI Taxonomy" id="412133"/>
    <lineage>
        <taxon>Eukaryota</taxon>
        <taxon>Metamonada</taxon>
        <taxon>Parabasalia</taxon>
        <taxon>Trichomonadida</taxon>
        <taxon>Trichomonadidae</taxon>
        <taxon>Trichomonas</taxon>
    </lineage>
</organism>
<dbReference type="InParanoid" id="A2EYX1"/>
<dbReference type="VEuPathDB" id="TrichDB:TVAG_007680"/>
<dbReference type="VEuPathDB" id="TrichDB:TVAGG3_0153170"/>
<dbReference type="PROSITE" id="PS50966">
    <property type="entry name" value="ZF_SWIM"/>
    <property type="match status" value="1"/>
</dbReference>
<dbReference type="GO" id="GO:0008270">
    <property type="term" value="F:zinc ion binding"/>
    <property type="evidence" value="ECO:0007669"/>
    <property type="project" value="UniProtKB-KW"/>
</dbReference>
<proteinExistence type="predicted"/>
<keyword evidence="4" id="KW-1185">Reference proteome</keyword>
<dbReference type="EMBL" id="DS113545">
    <property type="protein sequence ID" value="EAY02133.1"/>
    <property type="molecule type" value="Genomic_DNA"/>
</dbReference>
<evidence type="ECO:0000256" key="1">
    <source>
        <dbReference type="PROSITE-ProRule" id="PRU00325"/>
    </source>
</evidence>
<dbReference type="AlphaFoldDB" id="A2EYX1"/>
<name>A2EYX1_TRIV3</name>
<protein>
    <submittedName>
        <fullName evidence="3">SWIM zinc finger family protein</fullName>
    </submittedName>
</protein>
<dbReference type="KEGG" id="tva:4759963"/>
<reference evidence="3" key="2">
    <citation type="journal article" date="2007" name="Science">
        <title>Draft genome sequence of the sexually transmitted pathogen Trichomonas vaginalis.</title>
        <authorList>
            <person name="Carlton J.M."/>
            <person name="Hirt R.P."/>
            <person name="Silva J.C."/>
            <person name="Delcher A.L."/>
            <person name="Schatz M."/>
            <person name="Zhao Q."/>
            <person name="Wortman J.R."/>
            <person name="Bidwell S.L."/>
            <person name="Alsmark U.C.M."/>
            <person name="Besteiro S."/>
            <person name="Sicheritz-Ponten T."/>
            <person name="Noel C.J."/>
            <person name="Dacks J.B."/>
            <person name="Foster P.G."/>
            <person name="Simillion C."/>
            <person name="Van de Peer Y."/>
            <person name="Miranda-Saavedra D."/>
            <person name="Barton G.J."/>
            <person name="Westrop G.D."/>
            <person name="Mueller S."/>
            <person name="Dessi D."/>
            <person name="Fiori P.L."/>
            <person name="Ren Q."/>
            <person name="Paulsen I."/>
            <person name="Zhang H."/>
            <person name="Bastida-Corcuera F.D."/>
            <person name="Simoes-Barbosa A."/>
            <person name="Brown M.T."/>
            <person name="Hayes R.D."/>
            <person name="Mukherjee M."/>
            <person name="Okumura C.Y."/>
            <person name="Schneider R."/>
            <person name="Smith A.J."/>
            <person name="Vanacova S."/>
            <person name="Villalvazo M."/>
            <person name="Haas B.J."/>
            <person name="Pertea M."/>
            <person name="Feldblyum T.V."/>
            <person name="Utterback T.R."/>
            <person name="Shu C.L."/>
            <person name="Osoegawa K."/>
            <person name="de Jong P.J."/>
            <person name="Hrdy I."/>
            <person name="Horvathova L."/>
            <person name="Zubacova Z."/>
            <person name="Dolezal P."/>
            <person name="Malik S.B."/>
            <person name="Logsdon J.M. Jr."/>
            <person name="Henze K."/>
            <person name="Gupta A."/>
            <person name="Wang C.C."/>
            <person name="Dunne R.L."/>
            <person name="Upcroft J.A."/>
            <person name="Upcroft P."/>
            <person name="White O."/>
            <person name="Salzberg S.L."/>
            <person name="Tang P."/>
            <person name="Chiu C.-H."/>
            <person name="Lee Y.-S."/>
            <person name="Embley T.M."/>
            <person name="Coombs G.H."/>
            <person name="Mottram J.C."/>
            <person name="Tachezy J."/>
            <person name="Fraser-Liggett C.M."/>
            <person name="Johnson P.J."/>
        </authorList>
    </citation>
    <scope>NUCLEOTIDE SEQUENCE [LARGE SCALE GENOMIC DNA]</scope>
    <source>
        <strain evidence="3">G3</strain>
    </source>
</reference>
<feature type="domain" description="SWIM-type" evidence="2">
    <location>
        <begin position="117"/>
        <end position="152"/>
    </location>
</feature>
<accession>A2EYX1</accession>
<evidence type="ECO:0000313" key="4">
    <source>
        <dbReference type="Proteomes" id="UP000001542"/>
    </source>
</evidence>
<keyword evidence="1" id="KW-0863">Zinc-finger</keyword>
<evidence type="ECO:0000313" key="3">
    <source>
        <dbReference type="EMBL" id="EAY02133.1"/>
    </source>
</evidence>
<reference evidence="3" key="1">
    <citation type="submission" date="2006-10" db="EMBL/GenBank/DDBJ databases">
        <authorList>
            <person name="Amadeo P."/>
            <person name="Zhao Q."/>
            <person name="Wortman J."/>
            <person name="Fraser-Liggett C."/>
            <person name="Carlton J."/>
        </authorList>
    </citation>
    <scope>NUCLEOTIDE SEQUENCE</scope>
    <source>
        <strain evidence="3">G3</strain>
    </source>
</reference>
<evidence type="ECO:0000259" key="2">
    <source>
        <dbReference type="PROSITE" id="PS50966"/>
    </source>
</evidence>
<keyword evidence="1" id="KW-0479">Metal-binding</keyword>
<keyword evidence="1" id="KW-0862">Zinc</keyword>